<evidence type="ECO:0000256" key="3">
    <source>
        <dbReference type="ARBA" id="ARBA00022989"/>
    </source>
</evidence>
<feature type="transmembrane region" description="Helical" evidence="5">
    <location>
        <begin position="335"/>
        <end position="356"/>
    </location>
</feature>
<feature type="transmembrane region" description="Helical" evidence="5">
    <location>
        <begin position="119"/>
        <end position="139"/>
    </location>
</feature>
<dbReference type="GO" id="GO:0022857">
    <property type="term" value="F:transmembrane transporter activity"/>
    <property type="evidence" value="ECO:0007669"/>
    <property type="project" value="InterPro"/>
</dbReference>
<evidence type="ECO:0000313" key="7">
    <source>
        <dbReference type="EMBL" id="KAK0618882.1"/>
    </source>
</evidence>
<feature type="transmembrane region" description="Helical" evidence="5">
    <location>
        <begin position="264"/>
        <end position="283"/>
    </location>
</feature>
<keyword evidence="8" id="KW-1185">Reference proteome</keyword>
<feature type="transmembrane region" description="Helical" evidence="5">
    <location>
        <begin position="88"/>
        <end position="107"/>
    </location>
</feature>
<dbReference type="PROSITE" id="PS50850">
    <property type="entry name" value="MFS"/>
    <property type="match status" value="1"/>
</dbReference>
<evidence type="ECO:0000256" key="4">
    <source>
        <dbReference type="ARBA" id="ARBA00023136"/>
    </source>
</evidence>
<accession>A0AA39WP30</accession>
<organism evidence="7 8">
    <name type="scientific">Immersiella caudata</name>
    <dbReference type="NCBI Taxonomy" id="314043"/>
    <lineage>
        <taxon>Eukaryota</taxon>
        <taxon>Fungi</taxon>
        <taxon>Dikarya</taxon>
        <taxon>Ascomycota</taxon>
        <taxon>Pezizomycotina</taxon>
        <taxon>Sordariomycetes</taxon>
        <taxon>Sordariomycetidae</taxon>
        <taxon>Sordariales</taxon>
        <taxon>Lasiosphaeriaceae</taxon>
        <taxon>Immersiella</taxon>
    </lineage>
</organism>
<feature type="transmembrane region" description="Helical" evidence="5">
    <location>
        <begin position="151"/>
        <end position="170"/>
    </location>
</feature>
<dbReference type="InterPro" id="IPR036259">
    <property type="entry name" value="MFS_trans_sf"/>
</dbReference>
<dbReference type="Pfam" id="PF07690">
    <property type="entry name" value="MFS_1"/>
    <property type="match status" value="1"/>
</dbReference>
<gene>
    <name evidence="7" type="ORF">B0T14DRAFT_495769</name>
</gene>
<reference evidence="7" key="1">
    <citation type="submission" date="2023-06" db="EMBL/GenBank/DDBJ databases">
        <title>Genome-scale phylogeny and comparative genomics of the fungal order Sordariales.</title>
        <authorList>
            <consortium name="Lawrence Berkeley National Laboratory"/>
            <person name="Hensen N."/>
            <person name="Bonometti L."/>
            <person name="Westerberg I."/>
            <person name="Brannstrom I.O."/>
            <person name="Guillou S."/>
            <person name="Cros-Aarteil S."/>
            <person name="Calhoun S."/>
            <person name="Haridas S."/>
            <person name="Kuo A."/>
            <person name="Mondo S."/>
            <person name="Pangilinan J."/>
            <person name="Riley R."/>
            <person name="Labutti K."/>
            <person name="Andreopoulos B."/>
            <person name="Lipzen A."/>
            <person name="Chen C."/>
            <person name="Yanf M."/>
            <person name="Daum C."/>
            <person name="Ng V."/>
            <person name="Clum A."/>
            <person name="Steindorff A."/>
            <person name="Ohm R."/>
            <person name="Martin F."/>
            <person name="Silar P."/>
            <person name="Natvig D."/>
            <person name="Lalanne C."/>
            <person name="Gautier V."/>
            <person name="Ament-Velasquez S.L."/>
            <person name="Kruys A."/>
            <person name="Hutchinson M.I."/>
            <person name="Powell A.J."/>
            <person name="Barry K."/>
            <person name="Miller A.N."/>
            <person name="Grigoriev I.V."/>
            <person name="Debuchy R."/>
            <person name="Gladieux P."/>
            <person name="Thoren M.H."/>
            <person name="Johannesson H."/>
        </authorList>
    </citation>
    <scope>NUCLEOTIDE SEQUENCE</scope>
    <source>
        <strain evidence="7">CBS 606.72</strain>
    </source>
</reference>
<feature type="transmembrane region" description="Helical" evidence="5">
    <location>
        <begin position="62"/>
        <end position="82"/>
    </location>
</feature>
<evidence type="ECO:0000256" key="5">
    <source>
        <dbReference type="SAM" id="Phobius"/>
    </source>
</evidence>
<feature type="transmembrane region" description="Helical" evidence="5">
    <location>
        <begin position="400"/>
        <end position="420"/>
    </location>
</feature>
<proteinExistence type="predicted"/>
<dbReference type="SUPFAM" id="SSF103473">
    <property type="entry name" value="MFS general substrate transporter"/>
    <property type="match status" value="1"/>
</dbReference>
<comment type="caution">
    <text evidence="7">The sequence shown here is derived from an EMBL/GenBank/DDBJ whole genome shotgun (WGS) entry which is preliminary data.</text>
</comment>
<name>A0AA39WP30_9PEZI</name>
<keyword evidence="4 5" id="KW-0472">Membrane</keyword>
<feature type="transmembrane region" description="Helical" evidence="5">
    <location>
        <begin position="363"/>
        <end position="388"/>
    </location>
</feature>
<evidence type="ECO:0000256" key="2">
    <source>
        <dbReference type="ARBA" id="ARBA00022692"/>
    </source>
</evidence>
<dbReference type="Proteomes" id="UP001175000">
    <property type="component" value="Unassembled WGS sequence"/>
</dbReference>
<dbReference type="PANTHER" id="PTHR23502">
    <property type="entry name" value="MAJOR FACILITATOR SUPERFAMILY"/>
    <property type="match status" value="1"/>
</dbReference>
<sequence length="456" mass="49763">MLPEKSNTVVSTTGASVSHAAHPDYELGEIPSILAFSFMYNLGQAFGGLFTPALSELIGRKTPYLVSCAVFSIFCLFIGAIPHPSAVWIGRLVTGFASAIPAVVTAGSIEDMFDGRQRVWLVVLWNAGSTAGLCLGPVYATFILTVLKWRWVFHISAMVTAVCFLLLLGIRESRPSQLLKRKVAVLRKQGARDLEWFNPDHSPDVKTLFRLVAIQPLKLLATEPIVVMVTTISAVSWGVIYLFTECLQDVFVSMSAGFTRTTSSLVFLAFIPGIVLSMLPRFWDSRIVRKRLANGEMIVPEDKITGFAVAAPSLAIGLMWFAWTVPPAAQNRHWLVPAAALVPIGFAVNEMAYTLSAYLTDAYLLYAASAFCGLAFIRALVSGLMPFAAQQMYPALGANIAGTVIACFALVFCIAPWIFFRYGKVLREKSPFAKHSLENHLKSRISARDPGAAEAL</sequence>
<keyword evidence="3 5" id="KW-1133">Transmembrane helix</keyword>
<comment type="subcellular location">
    <subcellularLocation>
        <location evidence="1">Membrane</location>
        <topology evidence="1">Multi-pass membrane protein</topology>
    </subcellularLocation>
</comment>
<feature type="domain" description="Major facilitator superfamily (MFS) profile" evidence="6">
    <location>
        <begin position="1"/>
        <end position="424"/>
    </location>
</feature>
<dbReference type="AlphaFoldDB" id="A0AA39WP30"/>
<dbReference type="Gene3D" id="1.20.1250.20">
    <property type="entry name" value="MFS general substrate transporter like domains"/>
    <property type="match status" value="1"/>
</dbReference>
<dbReference type="InterPro" id="IPR020846">
    <property type="entry name" value="MFS_dom"/>
</dbReference>
<dbReference type="PANTHER" id="PTHR23502:SF157">
    <property type="entry name" value="MAJOR FACILITATOR SUPERFAMILY (MFS) PROFILE DOMAIN-CONTAINING PROTEIN-RELATED"/>
    <property type="match status" value="1"/>
</dbReference>
<dbReference type="InterPro" id="IPR011701">
    <property type="entry name" value="MFS"/>
</dbReference>
<evidence type="ECO:0000256" key="1">
    <source>
        <dbReference type="ARBA" id="ARBA00004141"/>
    </source>
</evidence>
<dbReference type="EMBL" id="JAULSU010000004">
    <property type="protein sequence ID" value="KAK0618882.1"/>
    <property type="molecule type" value="Genomic_DNA"/>
</dbReference>
<feature type="transmembrane region" description="Helical" evidence="5">
    <location>
        <begin position="225"/>
        <end position="244"/>
    </location>
</feature>
<protein>
    <submittedName>
        <fullName evidence="7">MFS multidrug transporter</fullName>
    </submittedName>
</protein>
<keyword evidence="2 5" id="KW-0812">Transmembrane</keyword>
<dbReference type="GO" id="GO:0016020">
    <property type="term" value="C:membrane"/>
    <property type="evidence" value="ECO:0007669"/>
    <property type="project" value="UniProtKB-SubCell"/>
</dbReference>
<feature type="transmembrane region" description="Helical" evidence="5">
    <location>
        <begin position="30"/>
        <end position="50"/>
    </location>
</feature>
<evidence type="ECO:0000259" key="6">
    <source>
        <dbReference type="PROSITE" id="PS50850"/>
    </source>
</evidence>
<evidence type="ECO:0000313" key="8">
    <source>
        <dbReference type="Proteomes" id="UP001175000"/>
    </source>
</evidence>
<feature type="transmembrane region" description="Helical" evidence="5">
    <location>
        <begin position="304"/>
        <end position="323"/>
    </location>
</feature>